<comment type="caution">
    <text evidence="8">Lacks conserved residue(s) required for the propagation of feature annotation.</text>
</comment>
<dbReference type="PRINTS" id="PR00051">
    <property type="entry name" value="DNAA"/>
</dbReference>
<accession>E6SK02</accession>
<dbReference type="HAMAP" id="MF_00377">
    <property type="entry name" value="DnaA_bact"/>
    <property type="match status" value="1"/>
</dbReference>
<evidence type="ECO:0000313" key="16">
    <source>
        <dbReference type="Proteomes" id="UP000008915"/>
    </source>
</evidence>
<dbReference type="InterPro" id="IPR018312">
    <property type="entry name" value="Chromosome_initiator_DnaA_CS"/>
</dbReference>
<evidence type="ECO:0000259" key="14">
    <source>
        <dbReference type="SMART" id="SM00760"/>
    </source>
</evidence>
<dbReference type="GO" id="GO:0006270">
    <property type="term" value="P:DNA replication initiation"/>
    <property type="evidence" value="ECO:0007669"/>
    <property type="project" value="UniProtKB-UniRule"/>
</dbReference>
<evidence type="ECO:0000256" key="7">
    <source>
        <dbReference type="ARBA" id="ARBA00023125"/>
    </source>
</evidence>
<dbReference type="PROSITE" id="PS01008">
    <property type="entry name" value="DNAA"/>
    <property type="match status" value="1"/>
</dbReference>
<dbReference type="STRING" id="644966.Tmar_0001"/>
<keyword evidence="7 8" id="KW-0238">DNA-binding</keyword>
<keyword evidence="6 8" id="KW-0446">Lipid-binding</keyword>
<dbReference type="Gene3D" id="3.40.50.300">
    <property type="entry name" value="P-loop containing nucleotide triphosphate hydrolases"/>
    <property type="match status" value="1"/>
</dbReference>
<dbReference type="CDD" id="cd06571">
    <property type="entry name" value="Bac_DnaA_C"/>
    <property type="match status" value="1"/>
</dbReference>
<dbReference type="PANTHER" id="PTHR30050:SF2">
    <property type="entry name" value="CHROMOSOMAL REPLICATION INITIATOR PROTEIN DNAA"/>
    <property type="match status" value="1"/>
</dbReference>
<keyword evidence="5 8" id="KW-0067">ATP-binding</keyword>
<dbReference type="GO" id="GO:0003688">
    <property type="term" value="F:DNA replication origin binding"/>
    <property type="evidence" value="ECO:0007669"/>
    <property type="project" value="UniProtKB-UniRule"/>
</dbReference>
<dbReference type="GO" id="GO:0005524">
    <property type="term" value="F:ATP binding"/>
    <property type="evidence" value="ECO:0007669"/>
    <property type="project" value="UniProtKB-UniRule"/>
</dbReference>
<proteinExistence type="inferred from homology"/>
<dbReference type="InterPro" id="IPR003593">
    <property type="entry name" value="AAA+_ATPase"/>
</dbReference>
<comment type="subcellular location">
    <subcellularLocation>
        <location evidence="8">Cytoplasm</location>
    </subcellularLocation>
</comment>
<dbReference type="FunFam" id="3.40.50.300:FF:000150">
    <property type="entry name" value="Chromosomal replication initiator protein DnaA"/>
    <property type="match status" value="1"/>
</dbReference>
<dbReference type="eggNOG" id="COG0593">
    <property type="taxonomic scope" value="Bacteria"/>
</dbReference>
<dbReference type="NCBIfam" id="TIGR00362">
    <property type="entry name" value="DnaA"/>
    <property type="match status" value="1"/>
</dbReference>
<dbReference type="SMART" id="SM00382">
    <property type="entry name" value="AAA"/>
    <property type="match status" value="1"/>
</dbReference>
<dbReference type="InterPro" id="IPR010921">
    <property type="entry name" value="Trp_repressor/repl_initiator"/>
</dbReference>
<dbReference type="GO" id="GO:0006275">
    <property type="term" value="P:regulation of DNA replication"/>
    <property type="evidence" value="ECO:0007669"/>
    <property type="project" value="UniProtKB-UniRule"/>
</dbReference>
<dbReference type="HOGENOM" id="CLU_026910_3_1_9"/>
<dbReference type="Pfam" id="PF08299">
    <property type="entry name" value="Bac_DnaA_C"/>
    <property type="match status" value="1"/>
</dbReference>
<feature type="region of interest" description="Domain I, interacts with DnaA modulators" evidence="8">
    <location>
        <begin position="1"/>
        <end position="86"/>
    </location>
</feature>
<reference evidence="16" key="2">
    <citation type="journal article" date="2010" name="Stand. Genomic Sci.">
        <title>Complete genome sequence of Thermaerobacter marianensis type strain (7p75aT).</title>
        <authorList>
            <person name="Han C."/>
            <person name="Gu W."/>
            <person name="Zhang X."/>
            <person name="Lapidus A."/>
            <person name="Nolan M."/>
            <person name="Copeland A."/>
            <person name="Lucas S."/>
            <person name="Glavina Del Rio T."/>
            <person name="Tice H."/>
            <person name="Cheng J."/>
            <person name="Tapia R."/>
            <person name="Goodwin L."/>
            <person name="Pitluck S."/>
            <person name="Pagani I."/>
            <person name="Ivanova N."/>
            <person name="Mavromatis K."/>
            <person name="Mikhailova N."/>
            <person name="Pati A."/>
            <person name="Chen A."/>
            <person name="Palaniappan K."/>
            <person name="Land M."/>
            <person name="Hauser L."/>
            <person name="Chang Y."/>
            <person name="Jeffries C."/>
            <person name="Schneider S."/>
            <person name="Rohde M."/>
            <person name="Goker M."/>
            <person name="Pukall R."/>
            <person name="Woyke T."/>
            <person name="Bristow J."/>
            <person name="Eisen J."/>
            <person name="Markowitz V."/>
            <person name="Hugenholtz P."/>
            <person name="Kyrpides N."/>
            <person name="Klenk H."/>
            <person name="Detter J."/>
        </authorList>
    </citation>
    <scope>NUCLEOTIDE SEQUENCE [LARGE SCALE GENOMIC DNA]</scope>
    <source>
        <strain evidence="16">ATCC 700841 / DSM 12885 / JCM 10246 / 7p75a</strain>
    </source>
</reference>
<evidence type="ECO:0000256" key="2">
    <source>
        <dbReference type="ARBA" id="ARBA00022490"/>
    </source>
</evidence>
<dbReference type="FunFam" id="1.10.8.60:FF:000003">
    <property type="entry name" value="Chromosomal replication initiator protein DnaA"/>
    <property type="match status" value="1"/>
</dbReference>
<evidence type="ECO:0000256" key="1">
    <source>
        <dbReference type="ARBA" id="ARBA00006583"/>
    </source>
</evidence>
<dbReference type="RefSeq" id="WP_013494432.1">
    <property type="nucleotide sequence ID" value="NC_014831.1"/>
</dbReference>
<comment type="subunit">
    <text evidence="8">Oligomerizes as a right-handed, spiral filament on DNA at oriC.</text>
</comment>
<dbReference type="InterPro" id="IPR013317">
    <property type="entry name" value="DnaA_dom"/>
</dbReference>
<gene>
    <name evidence="8" type="primary">dnaA</name>
    <name evidence="15" type="ordered locus">Tmar_0001</name>
</gene>
<evidence type="ECO:0000256" key="9">
    <source>
        <dbReference type="NCBIfam" id="TIGR00362"/>
    </source>
</evidence>
<dbReference type="Gene3D" id="1.10.1750.10">
    <property type="match status" value="1"/>
</dbReference>
<feature type="binding site" evidence="8">
    <location>
        <position position="169"/>
    </location>
    <ligand>
        <name>ATP</name>
        <dbReference type="ChEBI" id="CHEBI:30616"/>
    </ligand>
</feature>
<dbReference type="SUPFAM" id="SSF48295">
    <property type="entry name" value="TrpR-like"/>
    <property type="match status" value="1"/>
</dbReference>
<evidence type="ECO:0000256" key="5">
    <source>
        <dbReference type="ARBA" id="ARBA00022840"/>
    </source>
</evidence>
<evidence type="ECO:0000256" key="11">
    <source>
        <dbReference type="RuleBase" id="RU004227"/>
    </source>
</evidence>
<feature type="binding site" evidence="8">
    <location>
        <position position="170"/>
    </location>
    <ligand>
        <name>ATP</name>
        <dbReference type="ChEBI" id="CHEBI:30616"/>
    </ligand>
</feature>
<evidence type="ECO:0000256" key="6">
    <source>
        <dbReference type="ARBA" id="ARBA00023121"/>
    </source>
</evidence>
<dbReference type="NCBIfam" id="NF010686">
    <property type="entry name" value="PRK14086.1"/>
    <property type="match status" value="1"/>
</dbReference>
<dbReference type="InterPro" id="IPR024633">
    <property type="entry name" value="DnaA_N_dom"/>
</dbReference>
<dbReference type="GO" id="GO:0005737">
    <property type="term" value="C:cytoplasm"/>
    <property type="evidence" value="ECO:0007669"/>
    <property type="project" value="UniProtKB-SubCell"/>
</dbReference>
<evidence type="ECO:0000256" key="10">
    <source>
        <dbReference type="RuleBase" id="RU000577"/>
    </source>
</evidence>
<dbReference type="Pfam" id="PF11638">
    <property type="entry name" value="DnaA_N"/>
    <property type="match status" value="1"/>
</dbReference>
<dbReference type="InterPro" id="IPR001957">
    <property type="entry name" value="Chromosome_initiator_DnaA"/>
</dbReference>
<dbReference type="Pfam" id="PF00308">
    <property type="entry name" value="Bac_DnaA"/>
    <property type="match status" value="1"/>
</dbReference>
<evidence type="ECO:0000256" key="3">
    <source>
        <dbReference type="ARBA" id="ARBA00022705"/>
    </source>
</evidence>
<evidence type="ECO:0000313" key="15">
    <source>
        <dbReference type="EMBL" id="ADU50126.1"/>
    </source>
</evidence>
<organism evidence="15 16">
    <name type="scientific">Thermaerobacter marianensis (strain ATCC 700841 / DSM 12885 / JCM 10246 / 7p75a)</name>
    <dbReference type="NCBI Taxonomy" id="644966"/>
    <lineage>
        <taxon>Bacteria</taxon>
        <taxon>Bacillati</taxon>
        <taxon>Bacillota</taxon>
        <taxon>Clostridia</taxon>
        <taxon>Eubacteriales</taxon>
        <taxon>Clostridiales Family XVII. Incertae Sedis</taxon>
        <taxon>Thermaerobacter</taxon>
    </lineage>
</organism>
<feature type="domain" description="AAA+ ATPase" evidence="13">
    <location>
        <begin position="155"/>
        <end position="282"/>
    </location>
</feature>
<dbReference type="AlphaFoldDB" id="E6SK02"/>
<dbReference type="Gene3D" id="3.30.300.180">
    <property type="match status" value="1"/>
</dbReference>
<evidence type="ECO:0000259" key="13">
    <source>
        <dbReference type="SMART" id="SM00382"/>
    </source>
</evidence>
<dbReference type="InterPro" id="IPR020591">
    <property type="entry name" value="Chromosome_initiator_DnaA-like"/>
</dbReference>
<evidence type="ECO:0000256" key="8">
    <source>
        <dbReference type="HAMAP-Rule" id="MF_00377"/>
    </source>
</evidence>
<reference evidence="15 16" key="1">
    <citation type="journal article" date="2010" name="Stand. Genomic Sci.">
        <title>Complete genome sequence of Thermaerobacter marianensis type strain (7p75a).</title>
        <authorList>
            <person name="Han C."/>
            <person name="Gu W."/>
            <person name="Zhang X."/>
            <person name="Lapidus A."/>
            <person name="Nolan M."/>
            <person name="Copeland A."/>
            <person name="Lucas S."/>
            <person name="Del Rio T.G."/>
            <person name="Tice H."/>
            <person name="Cheng J.F."/>
            <person name="Tapia R."/>
            <person name="Goodwin L."/>
            <person name="Pitluck S."/>
            <person name="Pagani I."/>
            <person name="Ivanova N."/>
            <person name="Mavromatis K."/>
            <person name="Mikhailova N."/>
            <person name="Pati A."/>
            <person name="Chen A."/>
            <person name="Palaniappan K."/>
            <person name="Land M."/>
            <person name="Hauser L."/>
            <person name="Chang Y.J."/>
            <person name="Jeffries C.D."/>
            <person name="Schneider S."/>
            <person name="Rohde M."/>
            <person name="Goker M."/>
            <person name="Pukall R."/>
            <person name="Woyke T."/>
            <person name="Bristow J."/>
            <person name="Eisen J.A."/>
            <person name="Markowitz V."/>
            <person name="Hugenholtz P."/>
            <person name="Kyrpides N.C."/>
            <person name="Klenk H.P."/>
            <person name="Detter J.C."/>
        </authorList>
    </citation>
    <scope>NUCLEOTIDE SEQUENCE [LARGE SCALE GENOMIC DNA]</scope>
    <source>
        <strain evidence="16">ATCC 700841 / DSM 12885 / JCM 10246 / 7p75a</strain>
    </source>
</reference>
<dbReference type="EMBL" id="CP002344">
    <property type="protein sequence ID" value="ADU50126.1"/>
    <property type="molecule type" value="Genomic_DNA"/>
</dbReference>
<dbReference type="CDD" id="cd00009">
    <property type="entry name" value="AAA"/>
    <property type="match status" value="1"/>
</dbReference>
<feature type="region of interest" description="Domain IV, binds dsDNA" evidence="8">
    <location>
        <begin position="338"/>
        <end position="459"/>
    </location>
</feature>
<dbReference type="PANTHER" id="PTHR30050">
    <property type="entry name" value="CHROMOSOMAL REPLICATION INITIATOR PROTEIN DNAA"/>
    <property type="match status" value="1"/>
</dbReference>
<dbReference type="SMART" id="SM00760">
    <property type="entry name" value="Bac_DnaA_C"/>
    <property type="match status" value="1"/>
</dbReference>
<feature type="region of interest" description="Disordered" evidence="12">
    <location>
        <begin position="89"/>
        <end position="113"/>
    </location>
</feature>
<dbReference type="InterPro" id="IPR038454">
    <property type="entry name" value="DnaA_N_sf"/>
</dbReference>
<keyword evidence="16" id="KW-1185">Reference proteome</keyword>
<dbReference type="InterPro" id="IPR013159">
    <property type="entry name" value="DnaA_C"/>
</dbReference>
<comment type="domain">
    <text evidence="8">Domain I is involved in oligomerization and binding regulators, domain II is flexibile and of varying length in different bacteria, domain III forms the AAA+ region, while domain IV binds dsDNA.</text>
</comment>
<keyword evidence="4 8" id="KW-0547">Nucleotide-binding</keyword>
<name>E6SK02_THEM7</name>
<comment type="function">
    <text evidence="8 10">Plays an essential role in the initiation and regulation of chromosomal replication. ATP-DnaA binds to the origin of replication (oriC) to initiate formation of the DNA replication initiation complex once per cell cycle. Binds the DnaA box (a 9 base pair repeat at the origin) and separates the double-stranded (ds)DNA. Forms a right-handed helical filament on oriC DNA; dsDNA binds to the exterior of the filament while single-stranded (ss)DNA is stabiized in the filament's interior. The ATP-DnaA-oriC complex binds and stabilizes one strand of the AT-rich DNA unwinding element (DUE), permitting loading of DNA polymerase. After initiation quickly degrades to an ADP-DnaA complex that is not apt for DNA replication. Binds acidic phospholipids.</text>
</comment>
<dbReference type="InterPro" id="IPR027417">
    <property type="entry name" value="P-loop_NTPase"/>
</dbReference>
<sequence>MVKGELAEVWAEALQHIERQLTRPSYEAWLRNTRPVSLEGDRLVLAVPNQFARDWVLERCSGAIVDSLRQVVGHAVRLEVVVEPQPAPAAAQTAATTEAPLAPPPAAAASDAGSSWRTLSQPLNPKYTFDTFVTGSGNRLAHAAALAVAEAPARTYNPLFIYGGVGLGKTHLMQAVAHHVLRKHGSRVAYVSCETFTNEMINAIRDGKTLEFRNRYRNVDVLLVDDIQFLAGKESTQEEFFHTFNALHEANRQIVISSDRPPKEIPTLEERLRSRFEWGLISDIQPPDFETRVAILRKKAQLEKLRVPDDVIAFIAERIDTNIRELEGALIRLVAFASLTNHHIDLDLAQEVLKDILPPPRANKVTIARIQEVVAEYYGVKVRDLKARRRTRAIAFPRQVAMYLCRELTEASLPRIGEEFGGRDHTTVLHAYEKIRHDLRNDPQLGRQIKELMDLIRKG</sequence>
<keyword evidence="2 8" id="KW-0963">Cytoplasm</keyword>
<dbReference type="Proteomes" id="UP000008915">
    <property type="component" value="Chromosome"/>
</dbReference>
<dbReference type="FunFam" id="1.10.1750.10:FF:000002">
    <property type="entry name" value="Chromosomal replication initiator protein DnaA"/>
    <property type="match status" value="1"/>
</dbReference>
<feature type="compositionally biased region" description="Low complexity" evidence="12">
    <location>
        <begin position="89"/>
        <end position="100"/>
    </location>
</feature>
<comment type="similarity">
    <text evidence="1 8 11">Belongs to the DnaA family.</text>
</comment>
<feature type="binding site" evidence="8">
    <location>
        <position position="166"/>
    </location>
    <ligand>
        <name>ATP</name>
        <dbReference type="ChEBI" id="CHEBI:30616"/>
    </ligand>
</feature>
<dbReference type="Gene3D" id="1.10.8.60">
    <property type="match status" value="1"/>
</dbReference>
<dbReference type="KEGG" id="tmr:Tmar_0001"/>
<evidence type="ECO:0000256" key="12">
    <source>
        <dbReference type="SAM" id="MobiDB-lite"/>
    </source>
</evidence>
<feature type="binding site" evidence="8">
    <location>
        <position position="168"/>
    </location>
    <ligand>
        <name>ATP</name>
        <dbReference type="ChEBI" id="CHEBI:30616"/>
    </ligand>
</feature>
<dbReference type="GO" id="GO:0008289">
    <property type="term" value="F:lipid binding"/>
    <property type="evidence" value="ECO:0007669"/>
    <property type="project" value="UniProtKB-KW"/>
</dbReference>
<feature type="domain" description="Chromosomal replication initiator DnaA C-terminal" evidence="14">
    <location>
        <begin position="366"/>
        <end position="435"/>
    </location>
</feature>
<dbReference type="GO" id="GO:0005886">
    <property type="term" value="C:plasma membrane"/>
    <property type="evidence" value="ECO:0007669"/>
    <property type="project" value="TreeGrafter"/>
</dbReference>
<dbReference type="SUPFAM" id="SSF52540">
    <property type="entry name" value="P-loop containing nucleoside triphosphate hydrolases"/>
    <property type="match status" value="1"/>
</dbReference>
<keyword evidence="3 8" id="KW-0235">DNA replication</keyword>
<protein>
    <recommendedName>
        <fullName evidence="8 9">Chromosomal replication initiator protein DnaA</fullName>
    </recommendedName>
</protein>
<evidence type="ECO:0000256" key="4">
    <source>
        <dbReference type="ARBA" id="ARBA00022741"/>
    </source>
</evidence>